<protein>
    <submittedName>
        <fullName evidence="2">Transcriptional regulator</fullName>
    </submittedName>
</protein>
<evidence type="ECO:0000313" key="2">
    <source>
        <dbReference type="EMBL" id="KAB0648395.1"/>
    </source>
</evidence>
<proteinExistence type="predicted"/>
<organism evidence="2 3">
    <name type="scientific">Burkholderia territorii</name>
    <dbReference type="NCBI Taxonomy" id="1503055"/>
    <lineage>
        <taxon>Bacteria</taxon>
        <taxon>Pseudomonadati</taxon>
        <taxon>Pseudomonadota</taxon>
        <taxon>Betaproteobacteria</taxon>
        <taxon>Burkholderiales</taxon>
        <taxon>Burkholderiaceae</taxon>
        <taxon>Burkholderia</taxon>
        <taxon>Burkholderia cepacia complex</taxon>
    </lineage>
</organism>
<accession>A0A6L3N743</accession>
<evidence type="ECO:0000313" key="3">
    <source>
        <dbReference type="Proteomes" id="UP000473571"/>
    </source>
</evidence>
<comment type="caution">
    <text evidence="2">The sequence shown here is derived from an EMBL/GenBank/DDBJ whole genome shotgun (WGS) entry which is preliminary data.</text>
</comment>
<gene>
    <name evidence="2" type="ORF">F7R13_30590</name>
</gene>
<reference evidence="2 3" key="1">
    <citation type="submission" date="2019-09" db="EMBL/GenBank/DDBJ databases">
        <title>Draft genome sequences of 48 bacterial type strains from the CCUG.</title>
        <authorList>
            <person name="Tunovic T."/>
            <person name="Pineiro-Iglesias B."/>
            <person name="Unosson C."/>
            <person name="Inganas E."/>
            <person name="Ohlen M."/>
            <person name="Cardew S."/>
            <person name="Jensie-Markopoulos S."/>
            <person name="Salva-Serra F."/>
            <person name="Jaen-Luchoro D."/>
            <person name="Karlsson R."/>
            <person name="Svensson-Stadler L."/>
            <person name="Chun J."/>
            <person name="Moore E."/>
        </authorList>
    </citation>
    <scope>NUCLEOTIDE SEQUENCE [LARGE SCALE GENOMIC DNA]</scope>
    <source>
        <strain evidence="2 3">CCUG 65687</strain>
    </source>
</reference>
<sequence>MANALIYRAATTAPITARQASSQGAFVITALNRRTHIRAFLVASVAYLNLSQAASAAYTESWMSDHDVKGYAQQVKHSPVAAHAAAPVKPGRQPASSTSNARAGAQADAKPVSKPHAAAGKTGKVEHAAGVDPRTPVVAKPKVARTAHPSATIKH</sequence>
<evidence type="ECO:0000256" key="1">
    <source>
        <dbReference type="SAM" id="MobiDB-lite"/>
    </source>
</evidence>
<feature type="region of interest" description="Disordered" evidence="1">
    <location>
        <begin position="75"/>
        <end position="155"/>
    </location>
</feature>
<name>A0A6L3N743_9BURK</name>
<dbReference type="AlphaFoldDB" id="A0A6L3N743"/>
<dbReference type="EMBL" id="VZOL01000813">
    <property type="protein sequence ID" value="KAB0648395.1"/>
    <property type="molecule type" value="Genomic_DNA"/>
</dbReference>
<feature type="compositionally biased region" description="Low complexity" evidence="1">
    <location>
        <begin position="75"/>
        <end position="90"/>
    </location>
</feature>
<dbReference type="Proteomes" id="UP000473571">
    <property type="component" value="Unassembled WGS sequence"/>
</dbReference>